<dbReference type="RefSeq" id="WP_146888172.1">
    <property type="nucleotide sequence ID" value="NZ_BJXB01000024.1"/>
</dbReference>
<feature type="domain" description="ORC1/DEAH AAA+ ATPase" evidence="1">
    <location>
        <begin position="54"/>
        <end position="166"/>
    </location>
</feature>
<dbReference type="Gene3D" id="3.40.50.300">
    <property type="entry name" value="P-loop containing nucleotide triphosphate hydrolases"/>
    <property type="match status" value="1"/>
</dbReference>
<dbReference type="OrthoDB" id="70692at2"/>
<dbReference type="InterPro" id="IPR049945">
    <property type="entry name" value="AAA_22"/>
</dbReference>
<accession>A0A511N8T1</accession>
<dbReference type="SUPFAM" id="SSF52540">
    <property type="entry name" value="P-loop containing nucleoside triphosphate hydrolases"/>
    <property type="match status" value="1"/>
</dbReference>
<name>A0A511N8T1_DEIC1</name>
<protein>
    <recommendedName>
        <fullName evidence="1">ORC1/DEAH AAA+ ATPase domain-containing protein</fullName>
    </recommendedName>
</protein>
<dbReference type="PANTHER" id="PTHR35894:SF1">
    <property type="entry name" value="PHOSPHORIBULOKINASE _ URIDINE KINASE FAMILY"/>
    <property type="match status" value="1"/>
</dbReference>
<dbReference type="PANTHER" id="PTHR35894">
    <property type="entry name" value="GENERAL SECRETION PATHWAY PROTEIN A-RELATED"/>
    <property type="match status" value="1"/>
</dbReference>
<dbReference type="Pfam" id="PF13401">
    <property type="entry name" value="AAA_22"/>
    <property type="match status" value="1"/>
</dbReference>
<evidence type="ECO:0000259" key="1">
    <source>
        <dbReference type="Pfam" id="PF13401"/>
    </source>
</evidence>
<dbReference type="Proteomes" id="UP000321306">
    <property type="component" value="Unassembled WGS sequence"/>
</dbReference>
<dbReference type="GO" id="GO:0016887">
    <property type="term" value="F:ATP hydrolysis activity"/>
    <property type="evidence" value="ECO:0007669"/>
    <property type="project" value="InterPro"/>
</dbReference>
<comment type="caution">
    <text evidence="2">The sequence shown here is derived from an EMBL/GenBank/DDBJ whole genome shotgun (WGS) entry which is preliminary data.</text>
</comment>
<dbReference type="InterPro" id="IPR052026">
    <property type="entry name" value="ExeA_AAA_ATPase_DNA-bind"/>
</dbReference>
<organism evidence="2 3">
    <name type="scientific">Deinococcus cellulosilyticus (strain DSM 18568 / NBRC 106333 / KACC 11606 / 5516J-15)</name>
    <dbReference type="NCBI Taxonomy" id="1223518"/>
    <lineage>
        <taxon>Bacteria</taxon>
        <taxon>Thermotogati</taxon>
        <taxon>Deinococcota</taxon>
        <taxon>Deinococci</taxon>
        <taxon>Deinococcales</taxon>
        <taxon>Deinococcaceae</taxon>
        <taxon>Deinococcus</taxon>
    </lineage>
</organism>
<reference evidence="2 3" key="1">
    <citation type="submission" date="2019-07" db="EMBL/GenBank/DDBJ databases">
        <title>Whole genome shotgun sequence of Deinococcus cellulosilyticus NBRC 106333.</title>
        <authorList>
            <person name="Hosoyama A."/>
            <person name="Uohara A."/>
            <person name="Ohji S."/>
            <person name="Ichikawa N."/>
        </authorList>
    </citation>
    <scope>NUCLEOTIDE SEQUENCE [LARGE SCALE GENOMIC DNA]</scope>
    <source>
        <strain evidence="2 3">NBRC 106333</strain>
    </source>
</reference>
<evidence type="ECO:0000313" key="3">
    <source>
        <dbReference type="Proteomes" id="UP000321306"/>
    </source>
</evidence>
<sequence>MTETTLSDFQANLSQRLSLEHIDIQGKGLPEGFKLNSTFKAIIKHLEYAWRVQAALALVTGAHGAGKSTAIRYFARQQGVLYWECPPKYQAKHILADLASELGISTGHSFRMQTSVVVAQLQSDPKLVILDEAQRMDYDAIDQLKYLADNSGSTFVMVASPSLEQRIERWPDISSRCSVKLRVSAISLEEFILLYGVDGFTTATLKEMHKQTGGIYRKITSLLKHLGEAIQSTPGMTVGSLTPAHIQFVAEQVML</sequence>
<keyword evidence="3" id="KW-1185">Reference proteome</keyword>
<dbReference type="InterPro" id="IPR027417">
    <property type="entry name" value="P-loop_NTPase"/>
</dbReference>
<proteinExistence type="predicted"/>
<dbReference type="AlphaFoldDB" id="A0A511N8T1"/>
<evidence type="ECO:0000313" key="2">
    <source>
        <dbReference type="EMBL" id="GEM48801.1"/>
    </source>
</evidence>
<gene>
    <name evidence="2" type="ORF">DC3_44360</name>
</gene>
<dbReference type="EMBL" id="BJXB01000024">
    <property type="protein sequence ID" value="GEM48801.1"/>
    <property type="molecule type" value="Genomic_DNA"/>
</dbReference>